<gene>
    <name evidence="1" type="ORF">HKN21_07075</name>
</gene>
<sequence>MSLERVRLVWILAVGAALWFSIPTVVSAQNLEPKNKNEIVVKVKLVHGDHNVVRSGPGEAFSIVGVYPRDAVFVVNAKRDAWYNIRISASETAWIHSSLVEEDQDTSHLEFRPNPKLFSRVGSFVFTGYLGGYAFDRKSNSMALGGRLGYYLFDFLQVEGGLTYSHVVRPAEIVEDLFNLSLEEEEFHMLFYNLNLTVELLPGRQMVPFVTGGAGSTIMLGKSEPSFNLGAGTTMYFGKRTSLRWELRNHRFKTEFGSARRNNSNYEFLIGTSFLL</sequence>
<evidence type="ECO:0008006" key="3">
    <source>
        <dbReference type="Google" id="ProtNLM"/>
    </source>
</evidence>
<reference evidence="1 2" key="1">
    <citation type="submission" date="2020-03" db="EMBL/GenBank/DDBJ databases">
        <title>Metabolic flexibility allows generalist bacteria to become dominant in a frequently disturbed ecosystem.</title>
        <authorList>
            <person name="Chen Y.-J."/>
            <person name="Leung P.M."/>
            <person name="Bay S.K."/>
            <person name="Hugenholtz P."/>
            <person name="Kessler A.J."/>
            <person name="Shelley G."/>
            <person name="Waite D.W."/>
            <person name="Cook P.L."/>
            <person name="Greening C."/>
        </authorList>
    </citation>
    <scope>NUCLEOTIDE SEQUENCE [LARGE SCALE GENOMIC DNA]</scope>
    <source>
        <strain evidence="1">SS_bin_28</strain>
    </source>
</reference>
<dbReference type="Gene3D" id="2.30.30.40">
    <property type="entry name" value="SH3 Domains"/>
    <property type="match status" value="1"/>
</dbReference>
<proteinExistence type="predicted"/>
<dbReference type="EMBL" id="JABDJR010000273">
    <property type="protein sequence ID" value="NNF06506.1"/>
    <property type="molecule type" value="Genomic_DNA"/>
</dbReference>
<accession>A0A7Y2E7C3</accession>
<protein>
    <recommendedName>
        <fullName evidence="3">SH3b domain-containing protein</fullName>
    </recommendedName>
</protein>
<organism evidence="1 2">
    <name type="scientific">Eiseniibacteriota bacterium</name>
    <dbReference type="NCBI Taxonomy" id="2212470"/>
    <lineage>
        <taxon>Bacteria</taxon>
        <taxon>Candidatus Eiseniibacteriota</taxon>
    </lineage>
</organism>
<dbReference type="SUPFAM" id="SSF56925">
    <property type="entry name" value="OMPA-like"/>
    <property type="match status" value="1"/>
</dbReference>
<dbReference type="AlphaFoldDB" id="A0A7Y2E7C3"/>
<evidence type="ECO:0000313" key="2">
    <source>
        <dbReference type="Proteomes" id="UP000547674"/>
    </source>
</evidence>
<dbReference type="Proteomes" id="UP000547674">
    <property type="component" value="Unassembled WGS sequence"/>
</dbReference>
<name>A0A7Y2E7C3_UNCEI</name>
<dbReference type="InterPro" id="IPR011250">
    <property type="entry name" value="OMP/PagP_B-barrel"/>
</dbReference>
<comment type="caution">
    <text evidence="1">The sequence shown here is derived from an EMBL/GenBank/DDBJ whole genome shotgun (WGS) entry which is preliminary data.</text>
</comment>
<evidence type="ECO:0000313" key="1">
    <source>
        <dbReference type="EMBL" id="NNF06506.1"/>
    </source>
</evidence>
<dbReference type="Gene3D" id="2.40.160.20">
    <property type="match status" value="1"/>
</dbReference>